<keyword evidence="15" id="KW-1185">Reference proteome</keyword>
<dbReference type="CDD" id="cd00207">
    <property type="entry name" value="fer2"/>
    <property type="match status" value="1"/>
</dbReference>
<dbReference type="Gene3D" id="3.30.70.20">
    <property type="match status" value="1"/>
</dbReference>
<dbReference type="Pfam" id="PF13510">
    <property type="entry name" value="Fer2_4"/>
    <property type="match status" value="1"/>
</dbReference>
<evidence type="ECO:0000313" key="14">
    <source>
        <dbReference type="EMBL" id="MDU0340967.1"/>
    </source>
</evidence>
<dbReference type="InterPro" id="IPR006963">
    <property type="entry name" value="Mopterin_OxRdtase_4Fe-4S_dom"/>
</dbReference>
<reference evidence="14 15" key="1">
    <citation type="submission" date="2023-09" db="EMBL/GenBank/DDBJ databases">
        <title>Whole genome shotgun sequencing (WGS) of Bosea sp. ZW T0_25, isolated from stored onions (Allium cepa).</title>
        <authorList>
            <person name="Stoll D.A."/>
            <person name="Huch M."/>
        </authorList>
    </citation>
    <scope>NUCLEOTIDE SEQUENCE [LARGE SCALE GENOMIC DNA]</scope>
    <source>
        <strain evidence="14 15">ZW T0_25</strain>
    </source>
</reference>
<keyword evidence="5" id="KW-0479">Metal-binding</keyword>
<organism evidence="14 15">
    <name type="scientific">Bosea rubneri</name>
    <dbReference type="NCBI Taxonomy" id="3075434"/>
    <lineage>
        <taxon>Bacteria</taxon>
        <taxon>Pseudomonadati</taxon>
        <taxon>Pseudomonadota</taxon>
        <taxon>Alphaproteobacteria</taxon>
        <taxon>Hyphomicrobiales</taxon>
        <taxon>Boseaceae</taxon>
        <taxon>Bosea</taxon>
    </lineage>
</organism>
<dbReference type="PROSITE" id="PS51085">
    <property type="entry name" value="2FE2S_FER_2"/>
    <property type="match status" value="1"/>
</dbReference>
<evidence type="ECO:0000256" key="9">
    <source>
        <dbReference type="ARBA" id="ARBA00023014"/>
    </source>
</evidence>
<dbReference type="Pfam" id="PF04879">
    <property type="entry name" value="Molybdop_Fe4S4"/>
    <property type="match status" value="1"/>
</dbReference>
<name>A0ABU3S848_9HYPH</name>
<dbReference type="PROSITE" id="PS00932">
    <property type="entry name" value="MOLYBDOPTERIN_PROK_3"/>
    <property type="match status" value="1"/>
</dbReference>
<dbReference type="SUPFAM" id="SSF54862">
    <property type="entry name" value="4Fe-4S ferredoxins"/>
    <property type="match status" value="1"/>
</dbReference>
<dbReference type="CDD" id="cd00508">
    <property type="entry name" value="MopB_CT_Fdh-Nap-like"/>
    <property type="match status" value="1"/>
</dbReference>
<keyword evidence="4" id="KW-0001">2Fe-2S</keyword>
<proteinExistence type="inferred from homology"/>
<evidence type="ECO:0000256" key="3">
    <source>
        <dbReference type="ARBA" id="ARBA00022485"/>
    </source>
</evidence>
<dbReference type="Pfam" id="PF01568">
    <property type="entry name" value="Molydop_binding"/>
    <property type="match status" value="1"/>
</dbReference>
<keyword evidence="6" id="KW-0677">Repeat</keyword>
<feature type="domain" description="4Fe-4S ferredoxin-type" evidence="11">
    <location>
        <begin position="212"/>
        <end position="241"/>
    </location>
</feature>
<dbReference type="Gene3D" id="2.40.40.20">
    <property type="match status" value="1"/>
</dbReference>
<dbReference type="InterPro" id="IPR050123">
    <property type="entry name" value="Prok_molybdopt-oxidoreductase"/>
</dbReference>
<dbReference type="InterPro" id="IPR001041">
    <property type="entry name" value="2Fe-2S_ferredoxin-type"/>
</dbReference>
<gene>
    <name evidence="14" type="primary">fdhF</name>
    <name evidence="14" type="ORF">RKE40_13785</name>
</gene>
<dbReference type="InterPro" id="IPR009010">
    <property type="entry name" value="Asp_de-COase-like_dom_sf"/>
</dbReference>
<keyword evidence="9" id="KW-0411">Iron-sulfur</keyword>
<comment type="caution">
    <text evidence="14">The sequence shown here is derived from an EMBL/GenBank/DDBJ whole genome shotgun (WGS) entry which is preliminary data.</text>
</comment>
<dbReference type="InterPro" id="IPR006656">
    <property type="entry name" value="Mopterin_OxRdtase"/>
</dbReference>
<evidence type="ECO:0000256" key="8">
    <source>
        <dbReference type="ARBA" id="ARBA00023004"/>
    </source>
</evidence>
<dbReference type="PROSITE" id="PS00198">
    <property type="entry name" value="4FE4S_FER_1"/>
    <property type="match status" value="1"/>
</dbReference>
<dbReference type="SMART" id="SM00926">
    <property type="entry name" value="Molybdop_Fe4S4"/>
    <property type="match status" value="1"/>
</dbReference>
<protein>
    <submittedName>
        <fullName evidence="14">Formate dehydrogenase subunit alpha</fullName>
        <ecNumber evidence="14">1.17.1.9</ecNumber>
    </submittedName>
</protein>
<dbReference type="InterPro" id="IPR006657">
    <property type="entry name" value="MoPterin_dinucl-bd_dom"/>
</dbReference>
<dbReference type="NCBIfam" id="TIGR01591">
    <property type="entry name" value="Fdh-alpha"/>
    <property type="match status" value="1"/>
</dbReference>
<dbReference type="InterPro" id="IPR006655">
    <property type="entry name" value="Mopterin_OxRdtase_prok_CS"/>
</dbReference>
<evidence type="ECO:0000256" key="2">
    <source>
        <dbReference type="ARBA" id="ARBA00007023"/>
    </source>
</evidence>
<dbReference type="PROSITE" id="PS51379">
    <property type="entry name" value="4FE4S_FER_2"/>
    <property type="match status" value="2"/>
</dbReference>
<evidence type="ECO:0000259" key="11">
    <source>
        <dbReference type="PROSITE" id="PS51379"/>
    </source>
</evidence>
<dbReference type="InterPro" id="IPR006478">
    <property type="entry name" value="Formate_DH_asu"/>
</dbReference>
<dbReference type="Gene3D" id="3.40.50.740">
    <property type="match status" value="1"/>
</dbReference>
<dbReference type="SUPFAM" id="SSF53706">
    <property type="entry name" value="Formate dehydrogenase/DMSO reductase, domains 1-3"/>
    <property type="match status" value="1"/>
</dbReference>
<dbReference type="GO" id="GO:0008863">
    <property type="term" value="F:formate dehydrogenase (NAD+) activity"/>
    <property type="evidence" value="ECO:0007669"/>
    <property type="project" value="UniProtKB-EC"/>
</dbReference>
<dbReference type="SUPFAM" id="SSF50692">
    <property type="entry name" value="ADC-like"/>
    <property type="match status" value="1"/>
</dbReference>
<evidence type="ECO:0000256" key="5">
    <source>
        <dbReference type="ARBA" id="ARBA00022723"/>
    </source>
</evidence>
<dbReference type="InterPro" id="IPR017896">
    <property type="entry name" value="4Fe4S_Fe-S-bd"/>
</dbReference>
<evidence type="ECO:0000259" key="13">
    <source>
        <dbReference type="PROSITE" id="PS51839"/>
    </source>
</evidence>
<dbReference type="PROSITE" id="PS51839">
    <property type="entry name" value="4FE4S_HC3"/>
    <property type="match status" value="1"/>
</dbReference>
<dbReference type="Pfam" id="PF12838">
    <property type="entry name" value="Fer4_7"/>
    <property type="match status" value="1"/>
</dbReference>
<dbReference type="EMBL" id="JAWDID010000018">
    <property type="protein sequence ID" value="MDU0340967.1"/>
    <property type="molecule type" value="Genomic_DNA"/>
</dbReference>
<feature type="domain" description="2Fe-2S ferredoxin-type" evidence="10">
    <location>
        <begin position="18"/>
        <end position="96"/>
    </location>
</feature>
<dbReference type="InterPro" id="IPR019574">
    <property type="entry name" value="NADH_UbQ_OxRdtase_Gsu_4Fe4S-bd"/>
</dbReference>
<keyword evidence="3" id="KW-0004">4Fe-4S</keyword>
<dbReference type="Pfam" id="PF00384">
    <property type="entry name" value="Molybdopterin"/>
    <property type="match status" value="1"/>
</dbReference>
<dbReference type="Gene3D" id="2.20.25.90">
    <property type="entry name" value="ADC-like domains"/>
    <property type="match status" value="1"/>
</dbReference>
<evidence type="ECO:0000256" key="6">
    <source>
        <dbReference type="ARBA" id="ARBA00022737"/>
    </source>
</evidence>
<dbReference type="SMART" id="SM00929">
    <property type="entry name" value="NADH-G_4Fe-4S_3"/>
    <property type="match status" value="1"/>
</dbReference>
<dbReference type="Pfam" id="PF10588">
    <property type="entry name" value="NADH-G_4Fe-4S_3"/>
    <property type="match status" value="1"/>
</dbReference>
<feature type="domain" description="4Fe-4S His(Cys)3-ligated-type" evidence="13">
    <location>
        <begin position="96"/>
        <end position="135"/>
    </location>
</feature>
<sequence>MSLIKEIDFGTPIRVAETTVTLTIDGESVTVPAGTSVMAAAMSLGTKIPKLCATDSLEPFGSCRLCLVEIEGRRGTPASCTTPAENGMVVRTQSENLASLRKGVMELYISDHPLDCLTCSANGDCELQDMAGAVGLREVRYGYEGENHVKPVTMEGYANESWLPKDSSNPYFTYDPSKCIVCNRCVRACAEVQGTFALTITGRGFDSRVAAGPTDFLGSECVSCGACVQACPTATLIENKVIELGQPEHSKVTTCAYCGVGCSFKAEMQGDRVVRMVPYKDGKANEGHSCVKGRFAWGYATHKDRMTKPMIREAITDPWREVSWDEAIAYAASEFKRIQAKYGRESVGAITSSRCTNEEVYLVQKLVRAGFRNNNVDTCARVCHSPTGYGLKTTLGTSAGTQDFKSVEKADVILVIGANPTDGHPVFASRMKKRIRQGAKLIVADPRRIDMVKSPHIEAQYHLQLRPGTNVALVNALAHVVVTEGLIDETYVRERCDLADFEVWARFVAEERNSPEASEQYTGVPAADLRAAARLYATGGNGAIFYGLGVTEHSQGSTTVMAMANLAMATGNIGREGVGINPLRGQNNVQGSCDMGSFPHEFTGYRHVSDDATRDIFEKLWGVQLDSEQGLRIPNMLDDAVGGSFKGLYVQGEDIAQSDPNTQHVTAGLAAMECVIIQDLFLNETAKYAHVFLPGSSFLEKDGTFTNAERRINRVRQVMTPLSGKAEFQVTIDLARALGLEMNYAHPSEIMDEIALVTPTFAGVSYAKLEEFGSVQWPCNDKAPLGTPLMHVDRFVRGKGKFMITEYVPTQERTGPRFPLILTTGRILSQYNVGAQTRRTENQAWHDEDVLEIHPFDAESRGIKDGDLVALASRSGDISLRAEISERMQPGVVYTTFHHASTGANVITTDYSDWATNCPEYKVTAVEVRRTNYYSEWQERNREQDVSLRLIAGRLPDAAE</sequence>
<evidence type="ECO:0000256" key="4">
    <source>
        <dbReference type="ARBA" id="ARBA00022714"/>
    </source>
</evidence>
<evidence type="ECO:0000313" key="15">
    <source>
        <dbReference type="Proteomes" id="UP001254257"/>
    </source>
</evidence>
<evidence type="ECO:0000256" key="1">
    <source>
        <dbReference type="ARBA" id="ARBA00005404"/>
    </source>
</evidence>
<evidence type="ECO:0000259" key="10">
    <source>
        <dbReference type="PROSITE" id="PS51085"/>
    </source>
</evidence>
<comment type="similarity">
    <text evidence="2">In the C-terminal section; belongs to the prokaryotic molybdopterin-containing oxidoreductase family.</text>
</comment>
<evidence type="ECO:0000259" key="12">
    <source>
        <dbReference type="PROSITE" id="PS51669"/>
    </source>
</evidence>
<comment type="similarity">
    <text evidence="1">Belongs to the complex I 75 kDa subunit family.</text>
</comment>
<dbReference type="InterPro" id="IPR027467">
    <property type="entry name" value="MopterinOxRdtase_cofactor_BS"/>
</dbReference>
<dbReference type="CDD" id="cd02753">
    <property type="entry name" value="MopB_Formate-Dh-H"/>
    <property type="match status" value="1"/>
</dbReference>
<feature type="domain" description="4Fe-4S Mo/W bis-MGD-type" evidence="12">
    <location>
        <begin position="248"/>
        <end position="304"/>
    </location>
</feature>
<keyword evidence="8" id="KW-0408">Iron</keyword>
<dbReference type="SUPFAM" id="SSF54292">
    <property type="entry name" value="2Fe-2S ferredoxin-like"/>
    <property type="match status" value="1"/>
</dbReference>
<keyword evidence="7 14" id="KW-0560">Oxidoreductase</keyword>
<accession>A0ABU3S848</accession>
<dbReference type="PROSITE" id="PS51669">
    <property type="entry name" value="4FE4S_MOW_BIS_MGD"/>
    <property type="match status" value="1"/>
</dbReference>
<dbReference type="PROSITE" id="PS00551">
    <property type="entry name" value="MOLYBDOPTERIN_PROK_1"/>
    <property type="match status" value="1"/>
</dbReference>
<evidence type="ECO:0000256" key="7">
    <source>
        <dbReference type="ARBA" id="ARBA00023002"/>
    </source>
</evidence>
<feature type="domain" description="4Fe-4S ferredoxin-type" evidence="11">
    <location>
        <begin position="170"/>
        <end position="201"/>
    </location>
</feature>
<dbReference type="InterPro" id="IPR041924">
    <property type="entry name" value="Formate_Dh-H_N"/>
</dbReference>
<dbReference type="PANTHER" id="PTHR43105:SF14">
    <property type="entry name" value="FORMATE DEHYDROGENASE H"/>
    <property type="match status" value="1"/>
</dbReference>
<dbReference type="Gene3D" id="3.10.20.740">
    <property type="match status" value="1"/>
</dbReference>
<dbReference type="PANTHER" id="PTHR43105">
    <property type="entry name" value="RESPIRATORY NITRATE REDUCTASE"/>
    <property type="match status" value="1"/>
</dbReference>
<dbReference type="InterPro" id="IPR017900">
    <property type="entry name" value="4Fe4S_Fe_S_CS"/>
</dbReference>
<dbReference type="PIRSF" id="PIRSF036643">
    <property type="entry name" value="FDH_alpha"/>
    <property type="match status" value="1"/>
</dbReference>
<dbReference type="Proteomes" id="UP001254257">
    <property type="component" value="Unassembled WGS sequence"/>
</dbReference>
<dbReference type="InterPro" id="IPR036010">
    <property type="entry name" value="2Fe-2S_ferredoxin-like_sf"/>
</dbReference>
<dbReference type="EC" id="1.17.1.9" evidence="14"/>
<dbReference type="RefSeq" id="WP_316018808.1">
    <property type="nucleotide sequence ID" value="NZ_JAWDID010000018.1"/>
</dbReference>
<dbReference type="Gene3D" id="3.40.228.10">
    <property type="entry name" value="Dimethylsulfoxide Reductase, domain 2"/>
    <property type="match status" value="1"/>
</dbReference>